<reference evidence="6 7" key="1">
    <citation type="submission" date="2019-07" db="EMBL/GenBank/DDBJ databases">
        <authorList>
            <person name="Huq M.A."/>
        </authorList>
    </citation>
    <scope>NUCLEOTIDE SEQUENCE [LARGE SCALE GENOMIC DNA]</scope>
    <source>
        <strain evidence="6 7">MAH-19</strain>
    </source>
</reference>
<evidence type="ECO:0000259" key="3">
    <source>
        <dbReference type="Pfam" id="PF05089"/>
    </source>
</evidence>
<dbReference type="InterPro" id="IPR029018">
    <property type="entry name" value="Hex-like_dom2"/>
</dbReference>
<dbReference type="InterPro" id="IPR007781">
    <property type="entry name" value="NAGLU"/>
</dbReference>
<dbReference type="InterPro" id="IPR024240">
    <property type="entry name" value="NAGLU_N"/>
</dbReference>
<dbReference type="InterPro" id="IPR024733">
    <property type="entry name" value="NAGLU_tim-barrel"/>
</dbReference>
<proteinExistence type="predicted"/>
<dbReference type="Pfam" id="PF12972">
    <property type="entry name" value="NAGLU_C"/>
    <property type="match status" value="1"/>
</dbReference>
<dbReference type="Gene3D" id="3.30.379.10">
    <property type="entry name" value="Chitobiase/beta-hexosaminidase domain 2-like"/>
    <property type="match status" value="1"/>
</dbReference>
<organism evidence="6 7">
    <name type="scientific">Mucilaginibacter corticis</name>
    <dbReference type="NCBI Taxonomy" id="2597670"/>
    <lineage>
        <taxon>Bacteria</taxon>
        <taxon>Pseudomonadati</taxon>
        <taxon>Bacteroidota</taxon>
        <taxon>Sphingobacteriia</taxon>
        <taxon>Sphingobacteriales</taxon>
        <taxon>Sphingobacteriaceae</taxon>
        <taxon>Mucilaginibacter</taxon>
    </lineage>
</organism>
<dbReference type="Gene3D" id="3.20.20.80">
    <property type="entry name" value="Glycosidases"/>
    <property type="match status" value="1"/>
</dbReference>
<evidence type="ECO:0000259" key="5">
    <source>
        <dbReference type="Pfam" id="PF12972"/>
    </source>
</evidence>
<comment type="caution">
    <text evidence="6">The sequence shown here is derived from an EMBL/GenBank/DDBJ whole genome shotgun (WGS) entry which is preliminary data.</text>
</comment>
<dbReference type="AlphaFoldDB" id="A0A556MWX5"/>
<dbReference type="PANTHER" id="PTHR12872">
    <property type="entry name" value="ALPHA-N-ACETYLGLUCOSAMINIDASE"/>
    <property type="match status" value="1"/>
</dbReference>
<dbReference type="EMBL" id="VLPK01000001">
    <property type="protein sequence ID" value="TSJ44375.1"/>
    <property type="molecule type" value="Genomic_DNA"/>
</dbReference>
<evidence type="ECO:0000313" key="6">
    <source>
        <dbReference type="EMBL" id="TSJ44375.1"/>
    </source>
</evidence>
<evidence type="ECO:0000256" key="1">
    <source>
        <dbReference type="ARBA" id="ARBA00022801"/>
    </source>
</evidence>
<dbReference type="Pfam" id="PF12971">
    <property type="entry name" value="NAGLU_N"/>
    <property type="match status" value="1"/>
</dbReference>
<keyword evidence="1" id="KW-0378">Hydrolase</keyword>
<evidence type="ECO:0000256" key="2">
    <source>
        <dbReference type="SAM" id="SignalP"/>
    </source>
</evidence>
<feature type="chain" id="PRO_5021878866" evidence="2">
    <location>
        <begin position="20"/>
        <end position="731"/>
    </location>
</feature>
<dbReference type="Proteomes" id="UP000318733">
    <property type="component" value="Unassembled WGS sequence"/>
</dbReference>
<dbReference type="Gene3D" id="1.20.120.670">
    <property type="entry name" value="N-acetyl-b-d-glucoasminidase"/>
    <property type="match status" value="1"/>
</dbReference>
<feature type="domain" description="Alpha-N-acetylglucosaminidase N-terminal" evidence="4">
    <location>
        <begin position="25"/>
        <end position="104"/>
    </location>
</feature>
<dbReference type="GO" id="GO:0016787">
    <property type="term" value="F:hydrolase activity"/>
    <property type="evidence" value="ECO:0007669"/>
    <property type="project" value="UniProtKB-KW"/>
</dbReference>
<feature type="domain" description="Alpha-N-acetylglucosaminidase tim-barrel" evidence="3">
    <location>
        <begin position="119"/>
        <end position="450"/>
    </location>
</feature>
<accession>A0A556MWX5</accession>
<feature type="domain" description="Alpha-N-acetylglucosaminidase C-terminal" evidence="5">
    <location>
        <begin position="459"/>
        <end position="722"/>
    </location>
</feature>
<protein>
    <submittedName>
        <fullName evidence="6">Alpha-N-acetylglucosaminidase</fullName>
    </submittedName>
</protein>
<dbReference type="Pfam" id="PF05089">
    <property type="entry name" value="NAGLU"/>
    <property type="match status" value="1"/>
</dbReference>
<dbReference type="InterPro" id="IPR024732">
    <property type="entry name" value="NAGLU_C"/>
</dbReference>
<evidence type="ECO:0000259" key="4">
    <source>
        <dbReference type="Pfam" id="PF12971"/>
    </source>
</evidence>
<evidence type="ECO:0000313" key="7">
    <source>
        <dbReference type="Proteomes" id="UP000318733"/>
    </source>
</evidence>
<feature type="signal peptide" evidence="2">
    <location>
        <begin position="1"/>
        <end position="19"/>
    </location>
</feature>
<dbReference type="RefSeq" id="WP_144247936.1">
    <property type="nucleotide sequence ID" value="NZ_VLPK01000001.1"/>
</dbReference>
<keyword evidence="7" id="KW-1185">Reference proteome</keyword>
<gene>
    <name evidence="6" type="ORF">FO440_09405</name>
</gene>
<dbReference type="PANTHER" id="PTHR12872:SF1">
    <property type="entry name" value="ALPHA-N-ACETYLGLUCOSAMINIDASE"/>
    <property type="match status" value="1"/>
</dbReference>
<dbReference type="OrthoDB" id="179563at2"/>
<dbReference type="GO" id="GO:0005975">
    <property type="term" value="P:carbohydrate metabolic process"/>
    <property type="evidence" value="ECO:0007669"/>
    <property type="project" value="UniProtKB-ARBA"/>
</dbReference>
<name>A0A556MWX5_9SPHI</name>
<keyword evidence="2" id="KW-0732">Signal</keyword>
<sequence>MKKSLIIFVVFVCSLNVHAQVDQKAVHDFIERVVPGRSGSFLIESIAQDNGKDAFELDNHDGKIILRGSNGLSVAGALNYYLKTYCFADIGWNGTNLNLPASLPMVKGKVHKSTPYQYRYYLNYCTFNYSMAWWDWSRWQKEIDWMALNGINMPLAITGEEAIWQGVYKDMGFTDKQLDAFFCGPAYFSWFWMGNLDAWGGPLPQNWMDTHKALQKKILERERSFGMTPVLSSFTGHVPPSFKDKFPGAKVKKTNWGAGFPDVYILDPDDPMFETIGKKYIDAQTKEFGTDHLYSADTFNENTPPTNDSTYLDGMSKKVFNSMAAADPKAVWVMQGWMFHYNNQFWQPQQIKALLNAVPNDQMIVLDLYSESHPVWNRTEAYYGKPWIWSMLQNFGGNISLFGRMRHVAADPAIALHDPESKNLKGIGLTPEGIEQNPALFELMLENVWRDTPIDADAWVSDYARRRYAQDNSQAKQAWHLLLNSVYSSGLSEGGPESIIVARPTMKPTIDRVLTQLSYDPKQLIKAWGLLINAADSLKQSDGFQYDLVDVTRQVLANYALPLQQKMVAAYKSGDKQGFKTNSTAFLQLMDDIDALLSTRKDFLLGKWISDARANGITEGEKNLYELNARDLVTLWGDKESELREYSNRQWAGLIKGFYKQRWQLYISALDKAMAAGATFDDKAFDKQVKDWEWGWVNKHDNAYPDKIKGDAVEQSKLLFAKYNNIIQQSY</sequence>